<accession>A0AAW6DAC5</accession>
<gene>
    <name evidence="2" type="ORF">PNU26_09335</name>
</gene>
<protein>
    <submittedName>
        <fullName evidence="2">Uncharacterized protein</fullName>
    </submittedName>
</protein>
<dbReference type="Proteomes" id="UP001210204">
    <property type="component" value="Unassembled WGS sequence"/>
</dbReference>
<keyword evidence="1" id="KW-1133">Transmembrane helix</keyword>
<evidence type="ECO:0000313" key="3">
    <source>
        <dbReference type="Proteomes" id="UP001210204"/>
    </source>
</evidence>
<sequence length="105" mass="12466">MLDNQNNPEESNQLTPEELAYLEHLYYKDMGFFEKHSAKLKNGWAIRKAIMEREKAYFGSEESDPERIAAKKQRDKEFLNQLKTVAAIVIGFLIFYFILRTIVFW</sequence>
<organism evidence="2 3">
    <name type="scientific">Streptococcus salivarius</name>
    <dbReference type="NCBI Taxonomy" id="1304"/>
    <lineage>
        <taxon>Bacteria</taxon>
        <taxon>Bacillati</taxon>
        <taxon>Bacillota</taxon>
        <taxon>Bacilli</taxon>
        <taxon>Lactobacillales</taxon>
        <taxon>Streptococcaceae</taxon>
        <taxon>Streptococcus</taxon>
    </lineage>
</organism>
<dbReference type="EMBL" id="JAQMJT010000013">
    <property type="protein sequence ID" value="MDB8614596.1"/>
    <property type="molecule type" value="Genomic_DNA"/>
</dbReference>
<evidence type="ECO:0000256" key="1">
    <source>
        <dbReference type="SAM" id="Phobius"/>
    </source>
</evidence>
<comment type="caution">
    <text evidence="2">The sequence shown here is derived from an EMBL/GenBank/DDBJ whole genome shotgun (WGS) entry which is preliminary data.</text>
</comment>
<keyword evidence="1" id="KW-0472">Membrane</keyword>
<reference evidence="2" key="1">
    <citation type="submission" date="2023-01" db="EMBL/GenBank/DDBJ databases">
        <title>Human gut microbiome strain richness.</title>
        <authorList>
            <person name="Chen-Liaw A."/>
        </authorList>
    </citation>
    <scope>NUCLEOTIDE SEQUENCE</scope>
    <source>
        <strain evidence="2">1001095st1_G4_1001095IJ_161003</strain>
    </source>
</reference>
<evidence type="ECO:0000313" key="2">
    <source>
        <dbReference type="EMBL" id="MDB8614596.1"/>
    </source>
</evidence>
<dbReference type="AlphaFoldDB" id="A0AAW6DAC5"/>
<feature type="transmembrane region" description="Helical" evidence="1">
    <location>
        <begin position="82"/>
        <end position="103"/>
    </location>
</feature>
<proteinExistence type="predicted"/>
<dbReference type="RefSeq" id="WP_230310606.1">
    <property type="nucleotide sequence ID" value="NZ_JADOZZ010000014.1"/>
</dbReference>
<keyword evidence="1" id="KW-0812">Transmembrane</keyword>
<name>A0AAW6DAC5_STRSL</name>